<dbReference type="InterPro" id="IPR029071">
    <property type="entry name" value="Ubiquitin-like_domsf"/>
</dbReference>
<organism evidence="2 3">
    <name type="scientific">Lates japonicus</name>
    <name type="common">Japanese lates</name>
    <dbReference type="NCBI Taxonomy" id="270547"/>
    <lineage>
        <taxon>Eukaryota</taxon>
        <taxon>Metazoa</taxon>
        <taxon>Chordata</taxon>
        <taxon>Craniata</taxon>
        <taxon>Vertebrata</taxon>
        <taxon>Euteleostomi</taxon>
        <taxon>Actinopterygii</taxon>
        <taxon>Neopterygii</taxon>
        <taxon>Teleostei</taxon>
        <taxon>Neoteleostei</taxon>
        <taxon>Acanthomorphata</taxon>
        <taxon>Carangaria</taxon>
        <taxon>Carangaria incertae sedis</taxon>
        <taxon>Centropomidae</taxon>
        <taxon>Lates</taxon>
    </lineage>
</organism>
<proteinExistence type="predicted"/>
<evidence type="ECO:0000259" key="1">
    <source>
        <dbReference type="Pfam" id="PF08947"/>
    </source>
</evidence>
<sequence>MPSCSPDCCLLRAVEIVKIFSEDGMGKVVEIPADMTARDLCQLLALSKTMTGGSGPRASTEQPSRFLFGRTMPNRVYQKLMAMDFSREMGRVIDNPVGSGAAMEEGRGG</sequence>
<protein>
    <submittedName>
        <fullName evidence="2">Growth factor receptor-bound protein 10-like isoform X5</fullName>
    </submittedName>
</protein>
<keyword evidence="2" id="KW-0675">Receptor</keyword>
<evidence type="ECO:0000313" key="3">
    <source>
        <dbReference type="Proteomes" id="UP001279410"/>
    </source>
</evidence>
<evidence type="ECO:0000313" key="2">
    <source>
        <dbReference type="EMBL" id="GLD72118.1"/>
    </source>
</evidence>
<gene>
    <name evidence="2" type="ORF">AKAME5_002344200</name>
</gene>
<comment type="caution">
    <text evidence="2">The sequence shown here is derived from an EMBL/GenBank/DDBJ whole genome shotgun (WGS) entry which is preliminary data.</text>
</comment>
<feature type="domain" description="BPS (Between PH and SH2)" evidence="1">
    <location>
        <begin position="80"/>
        <end position="107"/>
    </location>
</feature>
<dbReference type="InterPro" id="IPR015042">
    <property type="entry name" value="BPS-dom"/>
</dbReference>
<dbReference type="Proteomes" id="UP001279410">
    <property type="component" value="Unassembled WGS sequence"/>
</dbReference>
<dbReference type="SUPFAM" id="SSF54236">
    <property type="entry name" value="Ubiquitin-like"/>
    <property type="match status" value="1"/>
</dbReference>
<name>A0AAD3NFK5_LATJO</name>
<dbReference type="AlphaFoldDB" id="A0AAD3NFK5"/>
<keyword evidence="3" id="KW-1185">Reference proteome</keyword>
<accession>A0AAD3NFK5</accession>
<dbReference type="EMBL" id="BRZM01000870">
    <property type="protein sequence ID" value="GLD72118.1"/>
    <property type="molecule type" value="Genomic_DNA"/>
</dbReference>
<reference evidence="2" key="1">
    <citation type="submission" date="2022-08" db="EMBL/GenBank/DDBJ databases">
        <title>Genome sequencing of akame (Lates japonicus).</title>
        <authorList>
            <person name="Hashiguchi Y."/>
            <person name="Takahashi H."/>
        </authorList>
    </citation>
    <scope>NUCLEOTIDE SEQUENCE</scope>
    <source>
        <strain evidence="2">Kochi</strain>
    </source>
</reference>
<dbReference type="Gene3D" id="3.10.20.90">
    <property type="entry name" value="Phosphatidylinositol 3-kinase Catalytic Subunit, Chain A, domain 1"/>
    <property type="match status" value="1"/>
</dbReference>
<dbReference type="Pfam" id="PF08947">
    <property type="entry name" value="BPS"/>
    <property type="match status" value="1"/>
</dbReference>